<evidence type="ECO:0000256" key="5">
    <source>
        <dbReference type="ARBA" id="ARBA00023277"/>
    </source>
</evidence>
<evidence type="ECO:0000313" key="13">
    <source>
        <dbReference type="Proteomes" id="UP000029839"/>
    </source>
</evidence>
<reference evidence="12 13" key="2">
    <citation type="journal article" date="2015" name="Stand. Genomic Sci.">
        <title>Draft genome sequence of Cellulomonas carbonis T26(T) and comparative analysis of six Cellulomonas genomes.</title>
        <authorList>
            <person name="Zhuang W."/>
            <person name="Zhang S."/>
            <person name="Xia X."/>
            <person name="Wang G."/>
        </authorList>
    </citation>
    <scope>NUCLEOTIDE SEQUENCE [LARGE SCALE GENOMIC DNA]</scope>
    <source>
        <strain evidence="12 13">T26</strain>
    </source>
</reference>
<feature type="binding site" evidence="9">
    <location>
        <position position="75"/>
    </location>
    <ligand>
        <name>substrate</name>
    </ligand>
</feature>
<dbReference type="GO" id="GO:0030245">
    <property type="term" value="P:cellulose catabolic process"/>
    <property type="evidence" value="ECO:0007669"/>
    <property type="project" value="UniProtKB-KW"/>
</dbReference>
<evidence type="ECO:0000256" key="4">
    <source>
        <dbReference type="ARBA" id="ARBA00023157"/>
    </source>
</evidence>
<dbReference type="InterPro" id="IPR036434">
    <property type="entry name" value="Beta_cellobiohydrolase_sf"/>
</dbReference>
<dbReference type="PIRSF" id="PIRSF001100">
    <property type="entry name" value="Beta_cellobiohydrolase"/>
    <property type="match status" value="1"/>
</dbReference>
<dbReference type="PANTHER" id="PTHR34876:SF4">
    <property type="entry name" value="1,4-BETA-D-GLUCAN CELLOBIOHYDROLASE C-RELATED"/>
    <property type="match status" value="1"/>
</dbReference>
<feature type="binding site" evidence="9">
    <location>
        <position position="382"/>
    </location>
    <ligand>
        <name>substrate</name>
    </ligand>
</feature>
<dbReference type="GO" id="GO:0004553">
    <property type="term" value="F:hydrolase activity, hydrolyzing O-glycosyl compounds"/>
    <property type="evidence" value="ECO:0007669"/>
    <property type="project" value="InterPro"/>
</dbReference>
<gene>
    <name evidence="12" type="ORF">N868_15010</name>
</gene>
<evidence type="ECO:0000256" key="7">
    <source>
        <dbReference type="ARBA" id="ARBA00023326"/>
    </source>
</evidence>
<dbReference type="EMBL" id="AXCY01000005">
    <property type="protein sequence ID" value="KGM12386.1"/>
    <property type="molecule type" value="Genomic_DNA"/>
</dbReference>
<dbReference type="InterPro" id="IPR016288">
    <property type="entry name" value="Beta_cellobiohydrolase"/>
</dbReference>
<feature type="active site" description="Proton acceptor" evidence="8">
    <location>
        <position position="384"/>
    </location>
</feature>
<comment type="similarity">
    <text evidence="11">Belongs to the glycosyl hydrolase family 6.</text>
</comment>
<feature type="chain" id="PRO_5039764012" description="Glucanase" evidence="11">
    <location>
        <begin position="17"/>
        <end position="425"/>
    </location>
</feature>
<dbReference type="PRINTS" id="PR00733">
    <property type="entry name" value="GLHYDRLASE6"/>
</dbReference>
<evidence type="ECO:0000256" key="10">
    <source>
        <dbReference type="PROSITE-ProRule" id="PRU10056"/>
    </source>
</evidence>
<feature type="signal peptide" evidence="11">
    <location>
        <begin position="1"/>
        <end position="16"/>
    </location>
</feature>
<proteinExistence type="inferred from homology"/>
<dbReference type="AlphaFoldDB" id="A0A0A0BWT8"/>
<evidence type="ECO:0000256" key="1">
    <source>
        <dbReference type="ARBA" id="ARBA00022729"/>
    </source>
</evidence>
<protein>
    <recommendedName>
        <fullName evidence="11">Glucanase</fullName>
        <ecNumber evidence="11">3.2.1.-</ecNumber>
    </recommendedName>
</protein>
<sequence>MPAFAALAAVALTAAAAVPTAGDGRGGPRADGPVLDQGTTLYVDPDSTTAQAATGLTGQAQADALALAEIPTAVWFTGGSPSEVRREVRDLVRDADKAGDVPVLVAYNLPFRDCSQYSAGGAGSAEEYRRWVRALAQGIGNRDAVVVLEPDGLGIIPWYTTVEGVQEWCQPAEADPATAADERFAMLRYAVDVLGKNARTAVYLDGTHSGWLNVGDITDRLLRAGVQDADGFYLNASNYQYTANLVHYGTWISSCIAYVTEVTPGDYAGCGNQYWSGGPANDWTGVALSQLGEWSDTAPEPELNTAGVSSRYAASLGDVEPTTHFVVDTSRNGQGPWDASGETYSDPETWCNPPERGLGLRPTTDTGNELVDAYLWIKVPGESDGRCLRGTAGPEDPERGMVDPAAGQWFPEQARELIELAVPPL</sequence>
<feature type="binding site" evidence="9">
    <location>
        <position position="211"/>
    </location>
    <ligand>
        <name>substrate</name>
    </ligand>
</feature>
<dbReference type="InterPro" id="IPR001524">
    <property type="entry name" value="Glyco_hydro_6_CS"/>
</dbReference>
<evidence type="ECO:0000256" key="2">
    <source>
        <dbReference type="ARBA" id="ARBA00022801"/>
    </source>
</evidence>
<evidence type="ECO:0000256" key="11">
    <source>
        <dbReference type="RuleBase" id="RU361186"/>
    </source>
</evidence>
<evidence type="ECO:0000256" key="8">
    <source>
        <dbReference type="PIRSR" id="PIRSR001100-1"/>
    </source>
</evidence>
<evidence type="ECO:0000256" key="9">
    <source>
        <dbReference type="PIRSR" id="PIRSR001100-2"/>
    </source>
</evidence>
<evidence type="ECO:0000313" key="12">
    <source>
        <dbReference type="EMBL" id="KGM12386.1"/>
    </source>
</evidence>
<feature type="binding site" evidence="9">
    <location>
        <position position="378"/>
    </location>
    <ligand>
        <name>substrate</name>
    </ligand>
</feature>
<keyword evidence="1 11" id="KW-0732">Signal</keyword>
<feature type="active site" description="Proton donor" evidence="8">
    <location>
        <position position="151"/>
    </location>
</feature>
<keyword evidence="5 11" id="KW-0119">Carbohydrate metabolism</keyword>
<dbReference type="PANTHER" id="PTHR34876">
    <property type="match status" value="1"/>
</dbReference>
<comment type="caution">
    <text evidence="12">The sequence shown here is derived from an EMBL/GenBank/DDBJ whole genome shotgun (WGS) entry which is preliminary data.</text>
</comment>
<keyword evidence="7 11" id="KW-0624">Polysaccharide degradation</keyword>
<dbReference type="EC" id="3.2.1.-" evidence="11"/>
<keyword evidence="3 11" id="KW-0136">Cellulose degradation</keyword>
<evidence type="ECO:0000256" key="6">
    <source>
        <dbReference type="ARBA" id="ARBA00023295"/>
    </source>
</evidence>
<dbReference type="PROSITE" id="PS00655">
    <property type="entry name" value="GLYCOSYL_HYDROL_F6_1"/>
    <property type="match status" value="1"/>
</dbReference>
<evidence type="ECO:0000256" key="3">
    <source>
        <dbReference type="ARBA" id="ARBA00023001"/>
    </source>
</evidence>
<name>A0A0A0BWT8_9CELL</name>
<keyword evidence="4" id="KW-1015">Disulfide bond</keyword>
<feature type="active site" evidence="10">
    <location>
        <position position="113"/>
    </location>
</feature>
<dbReference type="Gene3D" id="3.20.20.40">
    <property type="entry name" value="1, 4-beta cellobiohydrolase"/>
    <property type="match status" value="1"/>
</dbReference>
<dbReference type="Proteomes" id="UP000029839">
    <property type="component" value="Unassembled WGS sequence"/>
</dbReference>
<feature type="binding site" evidence="9">
    <location>
        <position position="350"/>
    </location>
    <ligand>
        <name>substrate</name>
    </ligand>
</feature>
<feature type="binding site" evidence="9">
    <location>
        <position position="238"/>
    </location>
    <ligand>
        <name>substrate</name>
    </ligand>
</feature>
<keyword evidence="6 11" id="KW-0326">Glycosidase</keyword>
<organism evidence="12 13">
    <name type="scientific">Cellulomonas carbonis T26</name>
    <dbReference type="NCBI Taxonomy" id="947969"/>
    <lineage>
        <taxon>Bacteria</taxon>
        <taxon>Bacillati</taxon>
        <taxon>Actinomycetota</taxon>
        <taxon>Actinomycetes</taxon>
        <taxon>Micrococcales</taxon>
        <taxon>Cellulomonadaceae</taxon>
        <taxon>Cellulomonas</taxon>
    </lineage>
</organism>
<reference evidence="12 13" key="1">
    <citation type="submission" date="2013-08" db="EMBL/GenBank/DDBJ databases">
        <title>Genome sequencing of Cellulomonas carbonis T26.</title>
        <authorList>
            <person name="Chen F."/>
            <person name="Li Y."/>
            <person name="Wang G."/>
        </authorList>
    </citation>
    <scope>NUCLEOTIDE SEQUENCE [LARGE SCALE GENOMIC DNA]</scope>
    <source>
        <strain evidence="12 13">T26</strain>
    </source>
</reference>
<keyword evidence="2 11" id="KW-0378">Hydrolase</keyword>
<dbReference type="SUPFAM" id="SSF51989">
    <property type="entry name" value="Glycosyl hydrolases family 6, cellulases"/>
    <property type="match status" value="1"/>
</dbReference>
<keyword evidence="13" id="KW-1185">Reference proteome</keyword>
<dbReference type="Pfam" id="PF01341">
    <property type="entry name" value="Glyco_hydro_6"/>
    <property type="match status" value="1"/>
</dbReference>
<accession>A0A0A0BWT8</accession>
<feature type="binding site" evidence="9">
    <location>
        <position position="208"/>
    </location>
    <ligand>
        <name>substrate</name>
    </ligand>
</feature>